<dbReference type="Pfam" id="PF03136">
    <property type="entry name" value="Pup_ligase"/>
    <property type="match status" value="1"/>
</dbReference>
<comment type="catalytic activity">
    <reaction evidence="7">
        <text>ATP + [prokaryotic ubiquitin-like protein]-L-glutamate + [protein]-L-lysine = ADP + phosphate + N(6)-([prokaryotic ubiquitin-like protein]-gamma-L-glutamyl)-[protein]-L-lysine.</text>
        <dbReference type="EC" id="6.3.1.19"/>
    </reaction>
</comment>
<dbReference type="InterPro" id="IPR004347">
    <property type="entry name" value="Pup_ligase/deamidase"/>
</dbReference>
<dbReference type="AlphaFoldDB" id="A0A2A9DQT6"/>
<dbReference type="STRING" id="1724.GCA_001044175_00486"/>
<comment type="caution">
    <text evidence="9">The sequence shown here is derived from an EMBL/GenBank/DDBJ whole genome shotgun (WGS) entry which is preliminary data.</text>
</comment>
<feature type="binding site" evidence="7">
    <location>
        <position position="69"/>
    </location>
    <ligand>
        <name>ATP</name>
        <dbReference type="ChEBI" id="CHEBI:30616"/>
    </ligand>
</feature>
<name>A0A2A9DQT6_9CORY</name>
<evidence type="ECO:0000256" key="1">
    <source>
        <dbReference type="ARBA" id="ARBA00022598"/>
    </source>
</evidence>
<feature type="active site" description="Proton acceptor" evidence="7">
    <location>
        <position position="73"/>
    </location>
</feature>
<proteinExistence type="inferred from homology"/>
<evidence type="ECO:0000313" key="9">
    <source>
        <dbReference type="EMBL" id="PFG28726.1"/>
    </source>
</evidence>
<comment type="pathway">
    <text evidence="7">Protein modification; protein pupylation.</text>
</comment>
<dbReference type="EMBL" id="PDJF01000001">
    <property type="protein sequence ID" value="PFG28726.1"/>
    <property type="molecule type" value="Genomic_DNA"/>
</dbReference>
<feature type="binding site" evidence="7">
    <location>
        <position position="71"/>
    </location>
    <ligand>
        <name>Mg(2+)</name>
        <dbReference type="ChEBI" id="CHEBI:18420"/>
    </ligand>
</feature>
<accession>A0A2A9DQT6</accession>
<reference evidence="9 10" key="1">
    <citation type="submission" date="2017-10" db="EMBL/GenBank/DDBJ databases">
        <title>Sequencing the genomes of 1000 actinobacteria strains.</title>
        <authorList>
            <person name="Klenk H.-P."/>
        </authorList>
    </citation>
    <scope>NUCLEOTIDE SEQUENCE [LARGE SCALE GENOMIC DNA]</scope>
    <source>
        <strain evidence="9 10">DSM 20688</strain>
    </source>
</reference>
<evidence type="ECO:0000313" key="10">
    <source>
        <dbReference type="Proteomes" id="UP000221653"/>
    </source>
</evidence>
<feature type="binding site" evidence="7">
    <location>
        <position position="79"/>
    </location>
    <ligand>
        <name>Mg(2+)</name>
        <dbReference type="ChEBI" id="CHEBI:18420"/>
    </ligand>
</feature>
<organism evidence="9 10">
    <name type="scientific">Corynebacterium renale</name>
    <dbReference type="NCBI Taxonomy" id="1724"/>
    <lineage>
        <taxon>Bacteria</taxon>
        <taxon>Bacillati</taxon>
        <taxon>Actinomycetota</taxon>
        <taxon>Actinomycetes</taxon>
        <taxon>Mycobacteriales</taxon>
        <taxon>Corynebacteriaceae</taxon>
        <taxon>Corynebacterium</taxon>
    </lineage>
</organism>
<feature type="binding site" evidence="7">
    <location>
        <position position="13"/>
    </location>
    <ligand>
        <name>Mg(2+)</name>
        <dbReference type="ChEBI" id="CHEBI:18420"/>
    </ligand>
</feature>
<dbReference type="GO" id="GO:0070490">
    <property type="term" value="P:protein pupylation"/>
    <property type="evidence" value="ECO:0007669"/>
    <property type="project" value="UniProtKB-UniRule"/>
</dbReference>
<comment type="function">
    <text evidence="7">Catalyzes the covalent attachment of the prokaryotic ubiquitin-like protein modifier Pup to the proteasomal substrate proteins, thereby targeting them for proteasomal degradation. This tagging system is termed pupylation. The ligation reaction involves the side-chain carboxylate of the C-terminal glutamate of Pup and the side-chain amino group of a substrate lysine.</text>
</comment>
<dbReference type="EC" id="6.3.1.19" evidence="7 8"/>
<keyword evidence="3 7" id="KW-0547">Nucleotide-binding</keyword>
<dbReference type="GO" id="GO:0010498">
    <property type="term" value="P:proteasomal protein catabolic process"/>
    <property type="evidence" value="ECO:0007669"/>
    <property type="project" value="UniProtKB-UniRule"/>
</dbReference>
<evidence type="ECO:0000256" key="8">
    <source>
        <dbReference type="NCBIfam" id="TIGR03686"/>
    </source>
</evidence>
<dbReference type="PANTHER" id="PTHR42307">
    <property type="entry name" value="PUP DEAMIDASE/DEPUPYLASE"/>
    <property type="match status" value="1"/>
</dbReference>
<dbReference type="GO" id="GO:0016879">
    <property type="term" value="F:ligase activity, forming carbon-nitrogen bonds"/>
    <property type="evidence" value="ECO:0007669"/>
    <property type="project" value="UniProtKB-UniRule"/>
</dbReference>
<dbReference type="OrthoDB" id="9760627at2"/>
<keyword evidence="9" id="KW-0647">Proteasome</keyword>
<dbReference type="GO" id="GO:0000502">
    <property type="term" value="C:proteasome complex"/>
    <property type="evidence" value="ECO:0007669"/>
    <property type="project" value="UniProtKB-KW"/>
</dbReference>
<dbReference type="Proteomes" id="UP000221653">
    <property type="component" value="Unassembled WGS sequence"/>
</dbReference>
<evidence type="ECO:0000256" key="3">
    <source>
        <dbReference type="ARBA" id="ARBA00022741"/>
    </source>
</evidence>
<keyword evidence="2 7" id="KW-0479">Metal-binding</keyword>
<dbReference type="PANTHER" id="PTHR42307:SF3">
    <property type="entry name" value="PUP--PROTEIN LIGASE"/>
    <property type="match status" value="1"/>
</dbReference>
<evidence type="ECO:0000256" key="6">
    <source>
        <dbReference type="ARBA" id="ARBA00022842"/>
    </source>
</evidence>
<sequence>MSQAVLQRIMGIETEYGLVLRKPSASQQSGSGARRSGKGLSPDEVARYLFRPVVREYSSSNVFLPNGSRLYLDVGSHPEYATAECLTISDLLAQERAGDRLFTQLADTAEEALSADGFNGSIYLFKNNVDSAGNSYGCHENYLVSRHTSLKAFGRQLLPMLVTRQLIAGSGRILPTQGDEPARLVLSQRADHMLDGVSSATTRSRPMINTRDEPHADSSKYRRMHVIVGDSNIAQPTFVLKIGSALLTIEMLEAGWDLPDMELADPTRAIRDVSRDLTGRTPVELRDGSTMTALEIQMTLCEAAHDWLHERPTTGPGEYLHEELIYAADLWKRTLEAMEAGDMSPVETEIDWVIKKKLLDAYRLRGDLDWNDPRLREIDLRYHDIRPGRGLGTVLEQRGAIATWLSPDSVAHATENPPQHTRAAIRGKFLRTAREVGAMVNADWTTVKINRPEPTSVRLNDPFETDNTEVDTLIQTMVDHARETGPQQ</sequence>
<dbReference type="UniPathway" id="UPA00997"/>
<protein>
    <recommendedName>
        <fullName evidence="7 8">Pup--protein ligase</fullName>
        <ecNumber evidence="7 8">6.3.1.19</ecNumber>
    </recommendedName>
    <alternativeName>
        <fullName evidence="7">Proteasome accessory factor A</fullName>
    </alternativeName>
    <alternativeName>
        <fullName evidence="7">Pup-conjugating enzyme</fullName>
    </alternativeName>
</protein>
<evidence type="ECO:0000256" key="5">
    <source>
        <dbReference type="ARBA" id="ARBA00022840"/>
    </source>
</evidence>
<dbReference type="HAMAP" id="MF_02111">
    <property type="entry name" value="Pup_ligase"/>
    <property type="match status" value="1"/>
</dbReference>
<dbReference type="GO" id="GO:0000287">
    <property type="term" value="F:magnesium ion binding"/>
    <property type="evidence" value="ECO:0007669"/>
    <property type="project" value="UniProtKB-UniRule"/>
</dbReference>
<keyword evidence="1 7" id="KW-0436">Ligase</keyword>
<dbReference type="GO" id="GO:0005524">
    <property type="term" value="F:ATP binding"/>
    <property type="evidence" value="ECO:0007669"/>
    <property type="project" value="UniProtKB-UniRule"/>
</dbReference>
<dbReference type="GO" id="GO:0019787">
    <property type="term" value="F:ubiquitin-like protein transferase activity"/>
    <property type="evidence" value="ECO:0007669"/>
    <property type="project" value="UniProtKB-UniRule"/>
</dbReference>
<evidence type="ECO:0000256" key="7">
    <source>
        <dbReference type="HAMAP-Rule" id="MF_02111"/>
    </source>
</evidence>
<dbReference type="InterPro" id="IPR022279">
    <property type="entry name" value="Pup_ligase"/>
</dbReference>
<dbReference type="GO" id="GO:0019941">
    <property type="term" value="P:modification-dependent protein catabolic process"/>
    <property type="evidence" value="ECO:0007669"/>
    <property type="project" value="UniProtKB-UniRule"/>
</dbReference>
<comment type="similarity">
    <text evidence="7">Belongs to the Pup ligase/Pup deamidase family. Pup-conjugating enzyme subfamily.</text>
</comment>
<keyword evidence="4 7" id="KW-0833">Ubl conjugation pathway</keyword>
<dbReference type="RefSeq" id="WP_048381720.1">
    <property type="nucleotide sequence ID" value="NZ_LDYE01000011.1"/>
</dbReference>
<dbReference type="UniPathway" id="UPA00998"/>
<evidence type="ECO:0000256" key="2">
    <source>
        <dbReference type="ARBA" id="ARBA00022723"/>
    </source>
</evidence>
<keyword evidence="10" id="KW-1185">Reference proteome</keyword>
<dbReference type="NCBIfam" id="TIGR03686">
    <property type="entry name" value="pupylate_PafA"/>
    <property type="match status" value="1"/>
</dbReference>
<keyword evidence="5 7" id="KW-0067">ATP-binding</keyword>
<evidence type="ECO:0000256" key="4">
    <source>
        <dbReference type="ARBA" id="ARBA00022786"/>
    </source>
</evidence>
<feature type="binding site" evidence="7">
    <location>
        <position position="82"/>
    </location>
    <ligand>
        <name>ATP</name>
        <dbReference type="ChEBI" id="CHEBI:30616"/>
    </ligand>
</feature>
<feature type="binding site" evidence="7">
    <location>
        <position position="444"/>
    </location>
    <ligand>
        <name>ATP</name>
        <dbReference type="ChEBI" id="CHEBI:30616"/>
    </ligand>
</feature>
<comment type="pathway">
    <text evidence="7">Protein degradation; proteasomal Pup-dependent pathway.</text>
</comment>
<keyword evidence="6 7" id="KW-0460">Magnesium</keyword>
<comment type="miscellaneous">
    <text evidence="7">The reaction mechanism probably proceeds via the activation of Pup by phosphorylation of its C-terminal glutamate, which is then subject to nucleophilic attack by the substrate lysine, resulting in an isopeptide bond and the release of phosphate as a good leaving group.</text>
</comment>
<gene>
    <name evidence="7" type="primary">pafA</name>
    <name evidence="9" type="ORF">ATK06_1846</name>
</gene>